<proteinExistence type="inferred from homology"/>
<accession>A0A8E3B3I1</accession>
<dbReference type="InterPro" id="IPR000515">
    <property type="entry name" value="MetI-like"/>
</dbReference>
<evidence type="ECO:0000256" key="11">
    <source>
        <dbReference type="RuleBase" id="RU363032"/>
    </source>
</evidence>
<dbReference type="Pfam" id="PF00528">
    <property type="entry name" value="BPD_transp_1"/>
    <property type="match status" value="1"/>
</dbReference>
<protein>
    <recommendedName>
        <fullName evidence="10">Spermidine/putrescine transport system permease protein PotC</fullName>
    </recommendedName>
</protein>
<dbReference type="PROSITE" id="PS50928">
    <property type="entry name" value="ABC_TM1"/>
    <property type="match status" value="1"/>
</dbReference>
<feature type="transmembrane region" description="Helical" evidence="11">
    <location>
        <begin position="184"/>
        <end position="205"/>
    </location>
</feature>
<keyword evidence="5" id="KW-0997">Cell inner membrane</keyword>
<name>A0A8E3B3I1_RHILI</name>
<dbReference type="Gene3D" id="1.10.3720.10">
    <property type="entry name" value="MetI-like"/>
    <property type="match status" value="1"/>
</dbReference>
<comment type="caution">
    <text evidence="13">The sequence shown here is derived from an EMBL/GenBank/DDBJ whole genome shotgun (WGS) entry which is preliminary data.</text>
</comment>
<keyword evidence="3 11" id="KW-0813">Transport</keyword>
<comment type="function">
    <text evidence="9">Required for the activity of the bacterial periplasmic transport system of putrescine and spermidine.</text>
</comment>
<reference evidence="13 14" key="1">
    <citation type="submission" date="2018-05" db="EMBL/GenBank/DDBJ databases">
        <title>Genomic Encyclopedia of Type Strains, Phase IV (KMG-IV): sequencing the most valuable type-strain genomes for metagenomic binning, comparative biology and taxonomic classification.</title>
        <authorList>
            <person name="Goeker M."/>
        </authorList>
    </citation>
    <scope>NUCLEOTIDE SEQUENCE [LARGE SCALE GENOMIC DNA]</scope>
    <source>
        <strain evidence="13 14">DSM 2626</strain>
    </source>
</reference>
<evidence type="ECO:0000256" key="2">
    <source>
        <dbReference type="ARBA" id="ARBA00007069"/>
    </source>
</evidence>
<dbReference type="PANTHER" id="PTHR43848">
    <property type="entry name" value="PUTRESCINE TRANSPORT SYSTEM PERMEASE PROTEIN POTI"/>
    <property type="match status" value="1"/>
</dbReference>
<feature type="transmembrane region" description="Helical" evidence="11">
    <location>
        <begin position="238"/>
        <end position="257"/>
    </location>
</feature>
<evidence type="ECO:0000256" key="1">
    <source>
        <dbReference type="ARBA" id="ARBA00004429"/>
    </source>
</evidence>
<evidence type="ECO:0000256" key="10">
    <source>
        <dbReference type="ARBA" id="ARBA00039580"/>
    </source>
</evidence>
<keyword evidence="7 11" id="KW-1133">Transmembrane helix</keyword>
<organism evidence="13 14">
    <name type="scientific">Rhizobium loti</name>
    <name type="common">Mesorhizobium loti</name>
    <dbReference type="NCBI Taxonomy" id="381"/>
    <lineage>
        <taxon>Bacteria</taxon>
        <taxon>Pseudomonadati</taxon>
        <taxon>Pseudomonadota</taxon>
        <taxon>Alphaproteobacteria</taxon>
        <taxon>Hyphomicrobiales</taxon>
        <taxon>Phyllobacteriaceae</taxon>
        <taxon>Mesorhizobium</taxon>
    </lineage>
</organism>
<dbReference type="RefSeq" id="WP_109669866.1">
    <property type="nucleotide sequence ID" value="NZ_QGGH01000010.1"/>
</dbReference>
<dbReference type="AlphaFoldDB" id="A0A8E3B3I1"/>
<evidence type="ECO:0000256" key="6">
    <source>
        <dbReference type="ARBA" id="ARBA00022692"/>
    </source>
</evidence>
<dbReference type="GO" id="GO:0005886">
    <property type="term" value="C:plasma membrane"/>
    <property type="evidence" value="ECO:0007669"/>
    <property type="project" value="UniProtKB-SubCell"/>
</dbReference>
<dbReference type="PANTHER" id="PTHR43848:SF5">
    <property type="entry name" value="SPERMIDINE_PUTRESCINE TRANSPORT SYSTEM PERMEASE PROTEIN POTC"/>
    <property type="match status" value="1"/>
</dbReference>
<dbReference type="GO" id="GO:0055085">
    <property type="term" value="P:transmembrane transport"/>
    <property type="evidence" value="ECO:0007669"/>
    <property type="project" value="InterPro"/>
</dbReference>
<evidence type="ECO:0000313" key="13">
    <source>
        <dbReference type="EMBL" id="PWJ88546.1"/>
    </source>
</evidence>
<comment type="similarity">
    <text evidence="2">Belongs to the binding-protein-dependent transport system permease family. CysTW subfamily.</text>
</comment>
<evidence type="ECO:0000256" key="7">
    <source>
        <dbReference type="ARBA" id="ARBA00022989"/>
    </source>
</evidence>
<evidence type="ECO:0000259" key="12">
    <source>
        <dbReference type="PROSITE" id="PS50928"/>
    </source>
</evidence>
<dbReference type="InterPro" id="IPR035906">
    <property type="entry name" value="MetI-like_sf"/>
</dbReference>
<evidence type="ECO:0000256" key="5">
    <source>
        <dbReference type="ARBA" id="ARBA00022519"/>
    </source>
</evidence>
<keyword evidence="4" id="KW-1003">Cell membrane</keyword>
<comment type="subcellular location">
    <subcellularLocation>
        <location evidence="1">Cell inner membrane</location>
        <topology evidence="1">Multi-pass membrane protein</topology>
    </subcellularLocation>
    <subcellularLocation>
        <location evidence="11">Cell membrane</location>
        <topology evidence="11">Multi-pass membrane protein</topology>
    </subcellularLocation>
</comment>
<feature type="transmembrane region" description="Helical" evidence="11">
    <location>
        <begin position="136"/>
        <end position="155"/>
    </location>
</feature>
<feature type="domain" description="ABC transmembrane type-1" evidence="12">
    <location>
        <begin position="67"/>
        <end position="256"/>
    </location>
</feature>
<keyword evidence="8 11" id="KW-0472">Membrane</keyword>
<dbReference type="InterPro" id="IPR051789">
    <property type="entry name" value="Bact_Polyamine_Transport"/>
</dbReference>
<sequence length="267" mass="28733">MSSKPFDWKATPGLSTLSWVVYLFLYAPLLVIIIYSFNAGRQATLWEGFSLDWYAKVFHNRDIGIALSNSLIVAVAAMILSTMLAVTAALGLRHARAGGGGQITLGLILMPLVVPEIVVAVATLVFFSGIGLKLGLGNLIIAHTVFCVPFAYLPIQARLTDMGSAVEDAARDLYSNEWQVFRRVTLPLLLPAILSGAMLAFASSLDDFLISMLLADAGQTTLPVYIYGMLRLGVSPEINAVSTLLLASSVVIVLVALRMQGMTKRKS</sequence>
<dbReference type="CDD" id="cd06261">
    <property type="entry name" value="TM_PBP2"/>
    <property type="match status" value="1"/>
</dbReference>
<gene>
    <name evidence="13" type="ORF">C8D77_11013</name>
</gene>
<keyword evidence="6 11" id="KW-0812">Transmembrane</keyword>
<dbReference type="EMBL" id="QGGH01000010">
    <property type="protein sequence ID" value="PWJ88546.1"/>
    <property type="molecule type" value="Genomic_DNA"/>
</dbReference>
<dbReference type="Proteomes" id="UP000245631">
    <property type="component" value="Unassembled WGS sequence"/>
</dbReference>
<dbReference type="GeneID" id="61054628"/>
<feature type="transmembrane region" description="Helical" evidence="11">
    <location>
        <begin position="12"/>
        <end position="37"/>
    </location>
</feature>
<evidence type="ECO:0000256" key="3">
    <source>
        <dbReference type="ARBA" id="ARBA00022448"/>
    </source>
</evidence>
<feature type="transmembrane region" description="Helical" evidence="11">
    <location>
        <begin position="71"/>
        <end position="92"/>
    </location>
</feature>
<feature type="transmembrane region" description="Helical" evidence="11">
    <location>
        <begin position="104"/>
        <end position="130"/>
    </location>
</feature>
<evidence type="ECO:0000256" key="8">
    <source>
        <dbReference type="ARBA" id="ARBA00023136"/>
    </source>
</evidence>
<dbReference type="SUPFAM" id="SSF161098">
    <property type="entry name" value="MetI-like"/>
    <property type="match status" value="1"/>
</dbReference>
<evidence type="ECO:0000256" key="4">
    <source>
        <dbReference type="ARBA" id="ARBA00022475"/>
    </source>
</evidence>
<evidence type="ECO:0000313" key="14">
    <source>
        <dbReference type="Proteomes" id="UP000245631"/>
    </source>
</evidence>
<evidence type="ECO:0000256" key="9">
    <source>
        <dbReference type="ARBA" id="ARBA00037216"/>
    </source>
</evidence>